<feature type="domain" description="Nucleotidyl transferase" evidence="1">
    <location>
        <begin position="3"/>
        <end position="201"/>
    </location>
</feature>
<organism evidence="2 3">
    <name type="scientific">Humisphaera borealis</name>
    <dbReference type="NCBI Taxonomy" id="2807512"/>
    <lineage>
        <taxon>Bacteria</taxon>
        <taxon>Pseudomonadati</taxon>
        <taxon>Planctomycetota</taxon>
        <taxon>Phycisphaerae</taxon>
        <taxon>Tepidisphaerales</taxon>
        <taxon>Tepidisphaeraceae</taxon>
        <taxon>Humisphaera</taxon>
    </lineage>
</organism>
<evidence type="ECO:0000313" key="3">
    <source>
        <dbReference type="Proteomes" id="UP000593765"/>
    </source>
</evidence>
<keyword evidence="3" id="KW-1185">Reference proteome</keyword>
<name>A0A7M2X0J0_9BACT</name>
<sequence length="268" mass="30731">MKVVLFCGGQGLRLREFSDSIPKPMVPIGYRPVMWHLMKYYAHYGHKDFILCLGHKADYIKKYFLEYEESLSNDFVLSKGGRELKMLATDIDSWNITFVDTGVQSNIGQRLMAVKEHLKGEEMFLANYSDNLTDAPLPDMIDHLKSQGAVASFLSNLPSQSFHIVKSNEAGTVNEILPVRDSGIWLNGGFFVLKQEIFDYINPGDELVIEPFNRLIEKKLLTTYKYPGFWACMDTFKEKQVLEDVWTKGHAPWEVWKNPRHVTTARAG</sequence>
<protein>
    <submittedName>
        <fullName evidence="2">Glucose-1-phosphate cytidylyltransferase</fullName>
    </submittedName>
</protein>
<keyword evidence="2" id="KW-0808">Transferase</keyword>
<dbReference type="PANTHER" id="PTHR47183">
    <property type="entry name" value="GLUCOSE-1-PHOSPHATE CYTIDYLYLTRANSFERASE-RELATED"/>
    <property type="match status" value="1"/>
</dbReference>
<dbReference type="PANTHER" id="PTHR47183:SF3">
    <property type="entry name" value="TRANSFERASE"/>
    <property type="match status" value="1"/>
</dbReference>
<dbReference type="AlphaFoldDB" id="A0A7M2X0J0"/>
<evidence type="ECO:0000313" key="2">
    <source>
        <dbReference type="EMBL" id="QOV91278.1"/>
    </source>
</evidence>
<keyword evidence="2" id="KW-0548">Nucleotidyltransferase</keyword>
<gene>
    <name evidence="2" type="ORF">IPV69_07955</name>
</gene>
<dbReference type="InterPro" id="IPR029044">
    <property type="entry name" value="Nucleotide-diphossugar_trans"/>
</dbReference>
<dbReference type="KEGG" id="hbs:IPV69_07955"/>
<reference evidence="2 3" key="1">
    <citation type="submission" date="2020-10" db="EMBL/GenBank/DDBJ databases">
        <title>Wide distribution of Phycisphaera-like planctomycetes from WD2101 soil group in peatlands and genome analysis of the first cultivated representative.</title>
        <authorList>
            <person name="Dedysh S.N."/>
            <person name="Beletsky A.V."/>
            <person name="Ivanova A."/>
            <person name="Kulichevskaya I.S."/>
            <person name="Suzina N.E."/>
            <person name="Philippov D.A."/>
            <person name="Rakitin A.L."/>
            <person name="Mardanov A.V."/>
            <person name="Ravin N.V."/>
        </authorList>
    </citation>
    <scope>NUCLEOTIDE SEQUENCE [LARGE SCALE GENOMIC DNA]</scope>
    <source>
        <strain evidence="2 3">M1803</strain>
    </source>
</reference>
<evidence type="ECO:0000259" key="1">
    <source>
        <dbReference type="Pfam" id="PF00483"/>
    </source>
</evidence>
<dbReference type="InterPro" id="IPR013446">
    <property type="entry name" value="G1P_cyt_trans-like"/>
</dbReference>
<proteinExistence type="predicted"/>
<dbReference type="Proteomes" id="UP000593765">
    <property type="component" value="Chromosome"/>
</dbReference>
<dbReference type="EMBL" id="CP063458">
    <property type="protein sequence ID" value="QOV91278.1"/>
    <property type="molecule type" value="Genomic_DNA"/>
</dbReference>
<dbReference type="Pfam" id="PF00483">
    <property type="entry name" value="NTP_transferase"/>
    <property type="match status" value="1"/>
</dbReference>
<dbReference type="InterPro" id="IPR005835">
    <property type="entry name" value="NTP_transferase_dom"/>
</dbReference>
<dbReference type="GO" id="GO:0047343">
    <property type="term" value="F:glucose-1-phosphate cytidylyltransferase activity"/>
    <property type="evidence" value="ECO:0007669"/>
    <property type="project" value="InterPro"/>
</dbReference>
<accession>A0A7M2X0J0</accession>
<dbReference type="RefSeq" id="WP_206294486.1">
    <property type="nucleotide sequence ID" value="NZ_CP063458.1"/>
</dbReference>
<dbReference type="Gene3D" id="3.90.550.10">
    <property type="entry name" value="Spore Coat Polysaccharide Biosynthesis Protein SpsA, Chain A"/>
    <property type="match status" value="1"/>
</dbReference>
<dbReference type="SUPFAM" id="SSF53448">
    <property type="entry name" value="Nucleotide-diphospho-sugar transferases"/>
    <property type="match status" value="1"/>
</dbReference>